<evidence type="ECO:0000313" key="1">
    <source>
        <dbReference type="EMBL" id="SMC00626.1"/>
    </source>
</evidence>
<protein>
    <submittedName>
        <fullName evidence="1">Uncharacterized protein</fullName>
    </submittedName>
</protein>
<dbReference type="EMBL" id="FWWW01000111">
    <property type="protein sequence ID" value="SMC00626.1"/>
    <property type="molecule type" value="Genomic_DNA"/>
</dbReference>
<accession>A0A1W1W4V8</accession>
<evidence type="ECO:0000313" key="2">
    <source>
        <dbReference type="Proteomes" id="UP000192266"/>
    </source>
</evidence>
<keyword evidence="2" id="KW-1185">Reference proteome</keyword>
<dbReference type="RefSeq" id="WP_159452127.1">
    <property type="nucleotide sequence ID" value="NZ_FWWW01000111.1"/>
</dbReference>
<dbReference type="Proteomes" id="UP000192266">
    <property type="component" value="Unassembled WGS sequence"/>
</dbReference>
<reference evidence="1 2" key="1">
    <citation type="submission" date="2017-04" db="EMBL/GenBank/DDBJ databases">
        <authorList>
            <person name="Afonso C.L."/>
            <person name="Miller P.J."/>
            <person name="Scott M.A."/>
            <person name="Spackman E."/>
            <person name="Goraichik I."/>
            <person name="Dimitrov K.M."/>
            <person name="Suarez D.L."/>
            <person name="Swayne D.E."/>
        </authorList>
    </citation>
    <scope>NUCLEOTIDE SEQUENCE [LARGE SCALE GENOMIC DNA]</scope>
    <source>
        <strain evidence="1 2">DSM 11622</strain>
    </source>
</reference>
<sequence length="51" mass="5741">MFAKPERITLNQAVGGDFFYKDLSIPAPSQIPLNEGEGVMLVDWVKVYAKR</sequence>
<dbReference type="Gene3D" id="2.60.120.200">
    <property type="match status" value="1"/>
</dbReference>
<name>A0A1W1W4V8_9BACT</name>
<dbReference type="AlphaFoldDB" id="A0A1W1W4V8"/>
<organism evidence="1 2">
    <name type="scientific">Hymenobacter roseosalivarius DSM 11622</name>
    <dbReference type="NCBI Taxonomy" id="645990"/>
    <lineage>
        <taxon>Bacteria</taxon>
        <taxon>Pseudomonadati</taxon>
        <taxon>Bacteroidota</taxon>
        <taxon>Cytophagia</taxon>
        <taxon>Cytophagales</taxon>
        <taxon>Hymenobacteraceae</taxon>
        <taxon>Hymenobacter</taxon>
    </lineage>
</organism>
<gene>
    <name evidence="1" type="ORF">SAMN00120144_4039</name>
</gene>
<proteinExistence type="predicted"/>